<dbReference type="PRINTS" id="PR00149">
    <property type="entry name" value="FUMRATELYASE"/>
</dbReference>
<keyword evidence="4" id="KW-0028">Amino-acid biosynthesis</keyword>
<organism evidence="9 12">
    <name type="scientific">Streptomyces radicis</name>
    <dbReference type="NCBI Taxonomy" id="1750517"/>
    <lineage>
        <taxon>Bacteria</taxon>
        <taxon>Bacillati</taxon>
        <taxon>Actinomycetota</taxon>
        <taxon>Actinomycetes</taxon>
        <taxon>Kitasatosporales</taxon>
        <taxon>Streptomycetaceae</taxon>
        <taxon>Streptomyces</taxon>
    </lineage>
</organism>
<dbReference type="InterPro" id="IPR024083">
    <property type="entry name" value="Fumarase/histidase_N"/>
</dbReference>
<dbReference type="EMBL" id="RBDX01000001">
    <property type="protein sequence ID" value="RKN12491.1"/>
    <property type="molecule type" value="Genomic_DNA"/>
</dbReference>
<dbReference type="Pfam" id="PF00206">
    <property type="entry name" value="Lyase_1"/>
    <property type="match status" value="1"/>
</dbReference>
<dbReference type="Gene3D" id="1.10.40.30">
    <property type="entry name" value="Fumarase/aspartase (C-terminal domain)"/>
    <property type="match status" value="1"/>
</dbReference>
<dbReference type="Pfam" id="PF14698">
    <property type="entry name" value="ASL_C2"/>
    <property type="match status" value="1"/>
</dbReference>
<feature type="domain" description="Argininosuccinate lyase C-terminal" evidence="8">
    <location>
        <begin position="371"/>
        <end position="446"/>
    </location>
</feature>
<keyword evidence="11" id="KW-1185">Reference proteome</keyword>
<dbReference type="InterPro" id="IPR009049">
    <property type="entry name" value="Argininosuccinate_lyase"/>
</dbReference>
<proteinExistence type="predicted"/>
<evidence type="ECO:0000313" key="12">
    <source>
        <dbReference type="Proteomes" id="UP000275024"/>
    </source>
</evidence>
<dbReference type="PRINTS" id="PR00145">
    <property type="entry name" value="ARGSUCLYASE"/>
</dbReference>
<dbReference type="InterPro" id="IPR029419">
    <property type="entry name" value="Arg_succ_lyase_C"/>
</dbReference>
<dbReference type="Gene3D" id="1.20.200.10">
    <property type="entry name" value="Fumarase/aspartase (Central domain)"/>
    <property type="match status" value="1"/>
</dbReference>
<dbReference type="InterPro" id="IPR000362">
    <property type="entry name" value="Fumarate_lyase_fam"/>
</dbReference>
<dbReference type="EC" id="4.3.2.1" evidence="2 6"/>
<comment type="pathway">
    <text evidence="1">Amino-acid biosynthesis; L-arginine biosynthesis; L-arginine from L-ornithine and carbamoyl phosphate: step 3/3.</text>
</comment>
<dbReference type="PANTHER" id="PTHR43814:SF1">
    <property type="entry name" value="ARGININOSUCCINATE LYASE"/>
    <property type="match status" value="1"/>
</dbReference>
<dbReference type="Gene3D" id="1.10.275.10">
    <property type="entry name" value="Fumarase/aspartase (N-terminal domain)"/>
    <property type="match status" value="1"/>
</dbReference>
<evidence type="ECO:0000313" key="10">
    <source>
        <dbReference type="EMBL" id="RKN27741.1"/>
    </source>
</evidence>
<dbReference type="CDD" id="cd01359">
    <property type="entry name" value="Argininosuccinate_lyase"/>
    <property type="match status" value="1"/>
</dbReference>
<sequence>MTGDSPTPYEGFRGAGVRLNEEQLPHLSTHRTDLLGDSLPWIHAFDKAHLVMLAECGLLTGPDAAALLGALRAMEAEGIAAARDRAGGGMHSAEHHLIATLGIELGGRINMGRSSGDLIEVARRLTIREHLTALTGAALRLRGTLLDLAAEHAETVLPGYTHGQHAQPTTFGHWALMFERALARDTQRCASLHGRLNRSPAGAAIMTGTDFPISRERVAELLGFDAPLANTMDAILSHDLEMEVAAVYATAAATLSRLADDLFLWSTAEFAFVELPDRYCGTSSIMPQKKNPDALEIVKSVAGQALSGLVAVVTAERGPTGFPILERRRSQDLLWATGRELAARLGDLDGIMRDLRVRTEAMAEAAGAHWAQVTDVASALVTATGVDWRRSHQVVGLFVRRSIERGLTPATTTLAVLDEAAFEVQGRPSGLDEAAFRDVMDARAFVARRTLYGGPAPAAVLRERAAAQDELAADLATAANRTAAHRAAAESLERAVDAVIAAQANA</sequence>
<evidence type="ECO:0000256" key="3">
    <source>
        <dbReference type="ARBA" id="ARBA00022571"/>
    </source>
</evidence>
<dbReference type="GO" id="GO:0005829">
    <property type="term" value="C:cytosol"/>
    <property type="evidence" value="ECO:0007669"/>
    <property type="project" value="TreeGrafter"/>
</dbReference>
<comment type="caution">
    <text evidence="9">The sequence shown here is derived from an EMBL/GenBank/DDBJ whole genome shotgun (WGS) entry which is preliminary data.</text>
</comment>
<dbReference type="NCBIfam" id="TIGR00838">
    <property type="entry name" value="argH"/>
    <property type="match status" value="1"/>
</dbReference>
<keyword evidence="3" id="KW-0055">Arginine biosynthesis</keyword>
<evidence type="ECO:0000259" key="7">
    <source>
        <dbReference type="Pfam" id="PF00206"/>
    </source>
</evidence>
<keyword evidence="5 9" id="KW-0456">Lyase</keyword>
<evidence type="ECO:0000313" key="9">
    <source>
        <dbReference type="EMBL" id="RKN12491.1"/>
    </source>
</evidence>
<dbReference type="Proteomes" id="UP000275024">
    <property type="component" value="Unassembled WGS sequence"/>
</dbReference>
<gene>
    <name evidence="9" type="primary">argH</name>
    <name evidence="10" type="ORF">D7318_02345</name>
    <name evidence="9" type="ORF">D7319_00545</name>
</gene>
<dbReference type="PANTHER" id="PTHR43814">
    <property type="entry name" value="ARGININOSUCCINATE LYASE"/>
    <property type="match status" value="1"/>
</dbReference>
<dbReference type="InterPro" id="IPR008948">
    <property type="entry name" value="L-Aspartase-like"/>
</dbReference>
<evidence type="ECO:0000259" key="8">
    <source>
        <dbReference type="Pfam" id="PF14698"/>
    </source>
</evidence>
<accession>A0A3A9WGY4</accession>
<evidence type="ECO:0000256" key="6">
    <source>
        <dbReference type="NCBIfam" id="TIGR00838"/>
    </source>
</evidence>
<dbReference type="InterPro" id="IPR022761">
    <property type="entry name" value="Fumarate_lyase_N"/>
</dbReference>
<evidence type="ECO:0000256" key="4">
    <source>
        <dbReference type="ARBA" id="ARBA00022605"/>
    </source>
</evidence>
<evidence type="ECO:0000256" key="1">
    <source>
        <dbReference type="ARBA" id="ARBA00004941"/>
    </source>
</evidence>
<dbReference type="AlphaFoldDB" id="A0A3A9WGY4"/>
<protein>
    <recommendedName>
        <fullName evidence="2 6">Argininosuccinate lyase</fullName>
        <ecNumber evidence="2 6">4.3.2.1</ecNumber>
    </recommendedName>
</protein>
<dbReference type="GO" id="GO:0042450">
    <property type="term" value="P:L-arginine biosynthetic process via ornithine"/>
    <property type="evidence" value="ECO:0007669"/>
    <property type="project" value="UniProtKB-UniRule"/>
</dbReference>
<evidence type="ECO:0000256" key="5">
    <source>
        <dbReference type="ARBA" id="ARBA00023239"/>
    </source>
</evidence>
<evidence type="ECO:0000256" key="2">
    <source>
        <dbReference type="ARBA" id="ARBA00012338"/>
    </source>
</evidence>
<dbReference type="UniPathway" id="UPA00068">
    <property type="reaction ID" value="UER00114"/>
</dbReference>
<dbReference type="SUPFAM" id="SSF48557">
    <property type="entry name" value="L-aspartase-like"/>
    <property type="match status" value="1"/>
</dbReference>
<dbReference type="GO" id="GO:0004056">
    <property type="term" value="F:argininosuccinate lyase activity"/>
    <property type="evidence" value="ECO:0007669"/>
    <property type="project" value="UniProtKB-UniRule"/>
</dbReference>
<name>A0A3A9WGY4_9ACTN</name>
<evidence type="ECO:0000313" key="11">
    <source>
        <dbReference type="Proteomes" id="UP000268652"/>
    </source>
</evidence>
<dbReference type="Proteomes" id="UP000268652">
    <property type="component" value="Unassembled WGS sequence"/>
</dbReference>
<reference evidence="11 12" key="1">
    <citation type="submission" date="2018-09" db="EMBL/GenBank/DDBJ databases">
        <title>Streptomyces sp. nov. DS1-2, an endophytic actinomycete isolated from roots of Dendrobium scabrilingue.</title>
        <authorList>
            <person name="Kuncharoen N."/>
            <person name="Kudo T."/>
            <person name="Ohkuma M."/>
            <person name="Yuki M."/>
            <person name="Tanasupawat S."/>
        </authorList>
    </citation>
    <scope>NUCLEOTIDE SEQUENCE [LARGE SCALE GENOMIC DNA]</scope>
    <source>
        <strain evidence="9 12">AZ1-7</strain>
        <strain evidence="10 11">DS1-2</strain>
    </source>
</reference>
<dbReference type="OrthoDB" id="4899737at2"/>
<dbReference type="EMBL" id="RBDY01000001">
    <property type="protein sequence ID" value="RKN27741.1"/>
    <property type="molecule type" value="Genomic_DNA"/>
</dbReference>
<feature type="domain" description="Fumarate lyase N-terminal" evidence="7">
    <location>
        <begin position="96"/>
        <end position="305"/>
    </location>
</feature>
<dbReference type="RefSeq" id="WP_120695100.1">
    <property type="nucleotide sequence ID" value="NZ_RBDX01000001.1"/>
</dbReference>